<protein>
    <recommendedName>
        <fullName evidence="1">Myb/SANT-like domain-containing protein</fullName>
    </recommendedName>
</protein>
<dbReference type="Proteomes" id="UP000015105">
    <property type="component" value="Chromosome 3D"/>
</dbReference>
<dbReference type="InterPro" id="IPR024752">
    <property type="entry name" value="Myb/SANT-like_dom"/>
</dbReference>
<name>A0A453EKJ0_AEGTS</name>
<proteinExistence type="predicted"/>
<dbReference type="Gramene" id="AET3Gv20378600.8">
    <property type="protein sequence ID" value="AET3Gv20378600.8"/>
    <property type="gene ID" value="AET3Gv20378600"/>
</dbReference>
<reference evidence="2" key="3">
    <citation type="journal article" date="2017" name="Nature">
        <title>Genome sequence of the progenitor of the wheat D genome Aegilops tauschii.</title>
        <authorList>
            <person name="Luo M.C."/>
            <person name="Gu Y.Q."/>
            <person name="Puiu D."/>
            <person name="Wang H."/>
            <person name="Twardziok S.O."/>
            <person name="Deal K.R."/>
            <person name="Huo N."/>
            <person name="Zhu T."/>
            <person name="Wang L."/>
            <person name="Wang Y."/>
            <person name="McGuire P.E."/>
            <person name="Liu S."/>
            <person name="Long H."/>
            <person name="Ramasamy R.K."/>
            <person name="Rodriguez J.C."/>
            <person name="Van S.L."/>
            <person name="Yuan L."/>
            <person name="Wang Z."/>
            <person name="Xia Z."/>
            <person name="Xiao L."/>
            <person name="Anderson O.D."/>
            <person name="Ouyang S."/>
            <person name="Liang Y."/>
            <person name="Zimin A.V."/>
            <person name="Pertea G."/>
            <person name="Qi P."/>
            <person name="Bennetzen J.L."/>
            <person name="Dai X."/>
            <person name="Dawson M.W."/>
            <person name="Muller H.G."/>
            <person name="Kugler K."/>
            <person name="Rivarola-Duarte L."/>
            <person name="Spannagl M."/>
            <person name="Mayer K.F.X."/>
            <person name="Lu F.H."/>
            <person name="Bevan M.W."/>
            <person name="Leroy P."/>
            <person name="Li P."/>
            <person name="You F.M."/>
            <person name="Sun Q."/>
            <person name="Liu Z."/>
            <person name="Lyons E."/>
            <person name="Wicker T."/>
            <person name="Salzberg S.L."/>
            <person name="Devos K.M."/>
            <person name="Dvorak J."/>
        </authorList>
    </citation>
    <scope>NUCLEOTIDE SEQUENCE [LARGE SCALE GENOMIC DNA]</scope>
    <source>
        <strain evidence="2">cv. AL8/78</strain>
    </source>
</reference>
<reference evidence="3" key="1">
    <citation type="journal article" date="2014" name="Science">
        <title>Ancient hybridizations among the ancestral genomes of bread wheat.</title>
        <authorList>
            <consortium name="International Wheat Genome Sequencing Consortium,"/>
            <person name="Marcussen T."/>
            <person name="Sandve S.R."/>
            <person name="Heier L."/>
            <person name="Spannagl M."/>
            <person name="Pfeifer M."/>
            <person name="Jakobsen K.S."/>
            <person name="Wulff B.B."/>
            <person name="Steuernagel B."/>
            <person name="Mayer K.F."/>
            <person name="Olsen O.A."/>
        </authorList>
    </citation>
    <scope>NUCLEOTIDE SEQUENCE [LARGE SCALE GENOMIC DNA]</scope>
    <source>
        <strain evidence="3">cv. AL8/78</strain>
    </source>
</reference>
<dbReference type="PANTHER" id="PTHR47127">
    <property type="entry name" value="10A19I.15"/>
    <property type="match status" value="1"/>
</dbReference>
<organism evidence="2 3">
    <name type="scientific">Aegilops tauschii subsp. strangulata</name>
    <name type="common">Goatgrass</name>
    <dbReference type="NCBI Taxonomy" id="200361"/>
    <lineage>
        <taxon>Eukaryota</taxon>
        <taxon>Viridiplantae</taxon>
        <taxon>Streptophyta</taxon>
        <taxon>Embryophyta</taxon>
        <taxon>Tracheophyta</taxon>
        <taxon>Spermatophyta</taxon>
        <taxon>Magnoliopsida</taxon>
        <taxon>Liliopsida</taxon>
        <taxon>Poales</taxon>
        <taxon>Poaceae</taxon>
        <taxon>BOP clade</taxon>
        <taxon>Pooideae</taxon>
        <taxon>Triticodae</taxon>
        <taxon>Triticeae</taxon>
        <taxon>Triticinae</taxon>
        <taxon>Aegilops</taxon>
    </lineage>
</organism>
<feature type="domain" description="Myb/SANT-like" evidence="1">
    <location>
        <begin position="79"/>
        <end position="159"/>
    </location>
</feature>
<reference evidence="3" key="2">
    <citation type="journal article" date="2017" name="Nat. Plants">
        <title>The Aegilops tauschii genome reveals multiple impacts of transposons.</title>
        <authorList>
            <person name="Zhao G."/>
            <person name="Zou C."/>
            <person name="Li K."/>
            <person name="Wang K."/>
            <person name="Li T."/>
            <person name="Gao L."/>
            <person name="Zhang X."/>
            <person name="Wang H."/>
            <person name="Yang Z."/>
            <person name="Liu X."/>
            <person name="Jiang W."/>
            <person name="Mao L."/>
            <person name="Kong X."/>
            <person name="Jiao Y."/>
            <person name="Jia J."/>
        </authorList>
    </citation>
    <scope>NUCLEOTIDE SEQUENCE [LARGE SCALE GENOMIC DNA]</scope>
    <source>
        <strain evidence="3">cv. AL8/78</strain>
    </source>
</reference>
<sequence length="159" mass="17580">MSASSGSLLCFDYTECLSWAPLHRRDRALLPLQSPAGHRPTTLLRPLRPSPSTAALREMDNTEVTAASGNSAKSGVIVWTPAMTNMMLGFLADLVAKGKRTSSGFREAHHRQCAAVLNEQFKLAVTGEQVRNHLKKWRKIWGRVVILKNLSGALWDENT</sequence>
<accession>A0A453EKJ0</accession>
<dbReference type="Pfam" id="PF12776">
    <property type="entry name" value="Myb_DNA-bind_3"/>
    <property type="match status" value="1"/>
</dbReference>
<evidence type="ECO:0000313" key="3">
    <source>
        <dbReference type="Proteomes" id="UP000015105"/>
    </source>
</evidence>
<evidence type="ECO:0000259" key="1">
    <source>
        <dbReference type="Pfam" id="PF12776"/>
    </source>
</evidence>
<dbReference type="AlphaFoldDB" id="A0A453EKJ0"/>
<reference evidence="2" key="4">
    <citation type="submission" date="2019-03" db="UniProtKB">
        <authorList>
            <consortium name="EnsemblPlants"/>
        </authorList>
    </citation>
    <scope>IDENTIFICATION</scope>
</reference>
<keyword evidence="3" id="KW-1185">Reference proteome</keyword>
<reference evidence="2" key="5">
    <citation type="journal article" date="2021" name="G3 (Bethesda)">
        <title>Aegilops tauschii genome assembly Aet v5.0 features greater sequence contiguity and improved annotation.</title>
        <authorList>
            <person name="Wang L."/>
            <person name="Zhu T."/>
            <person name="Rodriguez J.C."/>
            <person name="Deal K.R."/>
            <person name="Dubcovsky J."/>
            <person name="McGuire P.E."/>
            <person name="Lux T."/>
            <person name="Spannagl M."/>
            <person name="Mayer K.F.X."/>
            <person name="Baldrich P."/>
            <person name="Meyers B.C."/>
            <person name="Huo N."/>
            <person name="Gu Y.Q."/>
            <person name="Zhou H."/>
            <person name="Devos K.M."/>
            <person name="Bennetzen J.L."/>
            <person name="Unver T."/>
            <person name="Budak H."/>
            <person name="Gulick P.J."/>
            <person name="Galiba G."/>
            <person name="Kalapos B."/>
            <person name="Nelson D.R."/>
            <person name="Li P."/>
            <person name="You F.M."/>
            <person name="Luo M.C."/>
            <person name="Dvorak J."/>
        </authorList>
    </citation>
    <scope>NUCLEOTIDE SEQUENCE [LARGE SCALE GENOMIC DNA]</scope>
    <source>
        <strain evidence="2">cv. AL8/78</strain>
    </source>
</reference>
<dbReference type="EnsemblPlants" id="AET3Gv20378600.8">
    <property type="protein sequence ID" value="AET3Gv20378600.8"/>
    <property type="gene ID" value="AET3Gv20378600"/>
</dbReference>
<evidence type="ECO:0000313" key="2">
    <source>
        <dbReference type="EnsemblPlants" id="AET3Gv20378600.8"/>
    </source>
</evidence>